<dbReference type="EMBL" id="JXXN02000414">
    <property type="protein sequence ID" value="THD27467.1"/>
    <property type="molecule type" value="Genomic_DNA"/>
</dbReference>
<comment type="similarity">
    <text evidence="2">Belongs to the RRM elav family.</text>
</comment>
<gene>
    <name evidence="10" type="ORF">D915_001538</name>
</gene>
<dbReference type="GO" id="GO:0005737">
    <property type="term" value="C:cytoplasm"/>
    <property type="evidence" value="ECO:0007669"/>
    <property type="project" value="UniProtKB-ARBA"/>
</dbReference>
<feature type="compositionally biased region" description="Low complexity" evidence="7">
    <location>
        <begin position="549"/>
        <end position="566"/>
    </location>
</feature>
<proteinExistence type="inferred from homology"/>
<dbReference type="InterPro" id="IPR035979">
    <property type="entry name" value="RBD_domain_sf"/>
</dbReference>
<feature type="domain" description="RRM" evidence="9">
    <location>
        <begin position="602"/>
        <end position="689"/>
    </location>
</feature>
<dbReference type="AlphaFoldDB" id="A0A4E0RYP8"/>
<feature type="domain" description="RRM" evidence="9">
    <location>
        <begin position="89"/>
        <end position="167"/>
    </location>
</feature>
<protein>
    <submittedName>
        <fullName evidence="10">Elav protein</fullName>
    </submittedName>
</protein>
<name>A0A4E0RYP8_FASHE</name>
<dbReference type="GO" id="GO:0050686">
    <property type="term" value="P:negative regulation of mRNA processing"/>
    <property type="evidence" value="ECO:0007669"/>
    <property type="project" value="UniProtKB-ARBA"/>
</dbReference>
<dbReference type="InterPro" id="IPR034775">
    <property type="entry name" value="Elav_RRM1"/>
</dbReference>
<keyword evidence="5" id="KW-0539">Nucleus</keyword>
<dbReference type="Gene3D" id="3.30.70.330">
    <property type="match status" value="3"/>
</dbReference>
<dbReference type="GO" id="GO:1990904">
    <property type="term" value="C:ribonucleoprotein complex"/>
    <property type="evidence" value="ECO:0007669"/>
    <property type="project" value="InterPro"/>
</dbReference>
<evidence type="ECO:0000256" key="8">
    <source>
        <dbReference type="SAM" id="SignalP"/>
    </source>
</evidence>
<evidence type="ECO:0000256" key="3">
    <source>
        <dbReference type="ARBA" id="ARBA00022737"/>
    </source>
</evidence>
<sequence length="722" mass="76961">MCHTVLILRFSYVAFFVGNETMSTQVQSLLMAATGNTIASSAVEEGGGDYSLPTTAQALIDVQADSGNVNCPNYEQPNDDGSMASENQTNLIVNYLPQTMSQEEMRMLFAKVGKLASCKLIRDRTTGQSLGYGFVNYVKAEDAERAIKLLNRTRVQNKTIKVSLARPSCESIKGANLYICGLPKTMTEKELELLFQQCGKIITSRILCDNTTNQSKGVGFIRFDQRHEAELAIKQFNGYRIRGSADTPLIVKFANLPTSVKNAVGTTAISLAPGSTVTNVVQPSVAVGVPIHLITDHLSTQLPLVPNMVELGRLTLPQPSTVHSSLSGLPYAPNNTDILALLTAVQQARNLASVSSTSMRTSRKTGGPVHASSTHRLRFNPLDGCAIPVHYNPLDTSHIGCGQSLTSSPAGAAGLKMISKYTEPDIPTSNGISLATALATVNTQNPLISNLNGFSNRIAQNGSSFWLAPGIESGMANQNSVFPTFGSLSDLFKTSDHTFASLSSTPSNVLSRGQSYLNTLNNALLSNVANGNPDLFSTLSGLARTFGATSADTNTSTTAKTSTTTSNVPKSLDESSELLRGQLGLNLSAMNAILPAVNLSGATVRIDGLQPNTEESILWQLFSAFPSVLAIHLGKPNHIGPDNQSGLDGSSPITAFVTMADAEQAKIAAHYLNGCTLQNQVIHVRCEPDIRSFDQLSSNFLHNQGLLLSSGALNESTRYDVS</sequence>
<evidence type="ECO:0000256" key="5">
    <source>
        <dbReference type="ARBA" id="ARBA00023242"/>
    </source>
</evidence>
<feature type="region of interest" description="Disordered" evidence="7">
    <location>
        <begin position="354"/>
        <end position="374"/>
    </location>
</feature>
<dbReference type="PANTHER" id="PTHR10352">
    <property type="entry name" value="EUKARYOTIC TRANSLATION INITIATION FACTOR 3 SUBUNIT G"/>
    <property type="match status" value="1"/>
</dbReference>
<evidence type="ECO:0000313" key="11">
    <source>
        <dbReference type="Proteomes" id="UP000230066"/>
    </source>
</evidence>
<dbReference type="Pfam" id="PF00076">
    <property type="entry name" value="RRM_1"/>
    <property type="match status" value="2"/>
</dbReference>
<dbReference type="InterPro" id="IPR000504">
    <property type="entry name" value="RRM_dom"/>
</dbReference>
<comment type="caution">
    <text evidence="10">The sequence shown here is derived from an EMBL/GenBank/DDBJ whole genome shotgun (WGS) entry which is preliminary data.</text>
</comment>
<dbReference type="GO" id="GO:0003729">
    <property type="term" value="F:mRNA binding"/>
    <property type="evidence" value="ECO:0007669"/>
    <property type="project" value="UniProtKB-ARBA"/>
</dbReference>
<feature type="chain" id="PRO_5020026328" evidence="8">
    <location>
        <begin position="19"/>
        <end position="722"/>
    </location>
</feature>
<dbReference type="GO" id="GO:0010629">
    <property type="term" value="P:negative regulation of gene expression"/>
    <property type="evidence" value="ECO:0007669"/>
    <property type="project" value="UniProtKB-ARBA"/>
</dbReference>
<dbReference type="Proteomes" id="UP000230066">
    <property type="component" value="Unassembled WGS sequence"/>
</dbReference>
<dbReference type="CDD" id="cd12650">
    <property type="entry name" value="RRM1_Hu"/>
    <property type="match status" value="1"/>
</dbReference>
<dbReference type="CDD" id="cd12652">
    <property type="entry name" value="RRM2_Hu"/>
    <property type="match status" value="1"/>
</dbReference>
<dbReference type="SUPFAM" id="SSF54928">
    <property type="entry name" value="RNA-binding domain, RBD"/>
    <property type="match status" value="2"/>
</dbReference>
<evidence type="ECO:0000256" key="6">
    <source>
        <dbReference type="PROSITE-ProRule" id="PRU00176"/>
    </source>
</evidence>
<dbReference type="GO" id="GO:0009967">
    <property type="term" value="P:positive regulation of signal transduction"/>
    <property type="evidence" value="ECO:0007669"/>
    <property type="project" value="UniProtKB-ARBA"/>
</dbReference>
<dbReference type="FunFam" id="3.30.70.330:FF:000383">
    <property type="entry name" value="Sex lethal, isoform D"/>
    <property type="match status" value="1"/>
</dbReference>
<keyword evidence="11" id="KW-1185">Reference proteome</keyword>
<keyword evidence="3" id="KW-0677">Repeat</keyword>
<evidence type="ECO:0000259" key="9">
    <source>
        <dbReference type="PROSITE" id="PS50102"/>
    </source>
</evidence>
<feature type="domain" description="RRM" evidence="9">
    <location>
        <begin position="175"/>
        <end position="256"/>
    </location>
</feature>
<keyword evidence="8" id="KW-0732">Signal</keyword>
<dbReference type="FunFam" id="3.30.70.330:FF:000205">
    <property type="entry name" value="Sex lethal, isoform B"/>
    <property type="match status" value="1"/>
</dbReference>
<evidence type="ECO:0000313" key="10">
    <source>
        <dbReference type="EMBL" id="THD27467.1"/>
    </source>
</evidence>
<keyword evidence="4 6" id="KW-0694">RNA-binding</keyword>
<feature type="region of interest" description="Disordered" evidence="7">
    <location>
        <begin position="549"/>
        <end position="573"/>
    </location>
</feature>
<dbReference type="InterPro" id="IPR002343">
    <property type="entry name" value="Hud_Sxl_RNA"/>
</dbReference>
<dbReference type="GO" id="GO:0005634">
    <property type="term" value="C:nucleus"/>
    <property type="evidence" value="ECO:0007669"/>
    <property type="project" value="UniProtKB-SubCell"/>
</dbReference>
<organism evidence="10 11">
    <name type="scientific">Fasciola hepatica</name>
    <name type="common">Liver fluke</name>
    <dbReference type="NCBI Taxonomy" id="6192"/>
    <lineage>
        <taxon>Eukaryota</taxon>
        <taxon>Metazoa</taxon>
        <taxon>Spiralia</taxon>
        <taxon>Lophotrochozoa</taxon>
        <taxon>Platyhelminthes</taxon>
        <taxon>Trematoda</taxon>
        <taxon>Digenea</taxon>
        <taxon>Plagiorchiida</taxon>
        <taxon>Echinostomata</taxon>
        <taxon>Echinostomatoidea</taxon>
        <taxon>Fasciolidae</taxon>
        <taxon>Fasciola</taxon>
    </lineage>
</organism>
<dbReference type="InterPro" id="IPR012677">
    <property type="entry name" value="Nucleotide-bd_a/b_plait_sf"/>
</dbReference>
<comment type="subcellular location">
    <subcellularLocation>
        <location evidence="1">Nucleus</location>
    </subcellularLocation>
</comment>
<reference evidence="10" key="1">
    <citation type="submission" date="2019-03" db="EMBL/GenBank/DDBJ databases">
        <title>Improved annotation for the trematode Fasciola hepatica.</title>
        <authorList>
            <person name="Choi Y.-J."/>
            <person name="Martin J."/>
            <person name="Mitreva M."/>
        </authorList>
    </citation>
    <scope>NUCLEOTIDE SEQUENCE [LARGE SCALE GENOMIC DNA]</scope>
</reference>
<evidence type="ECO:0000256" key="1">
    <source>
        <dbReference type="ARBA" id="ARBA00004123"/>
    </source>
</evidence>
<evidence type="ECO:0000256" key="4">
    <source>
        <dbReference type="ARBA" id="ARBA00022884"/>
    </source>
</evidence>
<evidence type="ECO:0000256" key="2">
    <source>
        <dbReference type="ARBA" id="ARBA00006266"/>
    </source>
</evidence>
<dbReference type="InterPro" id="IPR006548">
    <property type="entry name" value="ELAD_HU_SF"/>
</dbReference>
<evidence type="ECO:0000256" key="7">
    <source>
        <dbReference type="SAM" id="MobiDB-lite"/>
    </source>
</evidence>
<dbReference type="PROSITE" id="PS50102">
    <property type="entry name" value="RRM"/>
    <property type="match status" value="3"/>
</dbReference>
<accession>A0A4E0RYP8</accession>
<dbReference type="PRINTS" id="PR00961">
    <property type="entry name" value="HUDSXLRNA"/>
</dbReference>
<dbReference type="SMART" id="SM00360">
    <property type="entry name" value="RRM"/>
    <property type="match status" value="3"/>
</dbReference>
<feature type="signal peptide" evidence="8">
    <location>
        <begin position="1"/>
        <end position="18"/>
    </location>
</feature>
<dbReference type="NCBIfam" id="TIGR01661">
    <property type="entry name" value="ELAV_HUD_SF"/>
    <property type="match status" value="1"/>
</dbReference>